<accession>A0A553PDT7</accession>
<comment type="caution">
    <text evidence="21">The sequence shown here is derived from an EMBL/GenBank/DDBJ whole genome shotgun (WGS) entry which is preliminary data.</text>
</comment>
<dbReference type="InterPro" id="IPR020845">
    <property type="entry name" value="AMP-binding_CS"/>
</dbReference>
<dbReference type="InterPro" id="IPR025110">
    <property type="entry name" value="AMP-bd_C"/>
</dbReference>
<dbReference type="GO" id="GO:0005654">
    <property type="term" value="C:nucleoplasm"/>
    <property type="evidence" value="ECO:0007669"/>
    <property type="project" value="UniProtKB-SubCell"/>
</dbReference>
<name>A0A553PDT7_TIGCA</name>
<comment type="subcellular location">
    <subcellularLocation>
        <location evidence="1">Mitochondrion</location>
    </subcellularLocation>
    <subcellularLocation>
        <location evidence="2">Nucleus</location>
        <location evidence="2">Nucleolus</location>
    </subcellularLocation>
    <subcellularLocation>
        <location evidence="3">Nucleus</location>
        <location evidence="3">Nucleoplasm</location>
    </subcellularLocation>
</comment>
<evidence type="ECO:0000256" key="16">
    <source>
        <dbReference type="ARBA" id="ARBA00039009"/>
    </source>
</evidence>
<keyword evidence="14" id="KW-0496">Mitochondrion</keyword>
<dbReference type="Pfam" id="PF13193">
    <property type="entry name" value="AMP-binding_C"/>
    <property type="match status" value="1"/>
</dbReference>
<evidence type="ECO:0000256" key="8">
    <source>
        <dbReference type="ARBA" id="ARBA00022598"/>
    </source>
</evidence>
<dbReference type="AlphaFoldDB" id="A0A553PDT7"/>
<keyword evidence="15" id="KW-0539">Nucleus</keyword>
<feature type="region of interest" description="Disordered" evidence="18">
    <location>
        <begin position="714"/>
        <end position="738"/>
    </location>
</feature>
<dbReference type="PANTHER" id="PTHR43605">
    <property type="entry name" value="ACYL-COENZYME A SYNTHETASE"/>
    <property type="match status" value="1"/>
</dbReference>
<comment type="similarity">
    <text evidence="4">Belongs to the ATP-dependent AMP-binding enzyme family.</text>
</comment>
<comment type="similarity">
    <text evidence="5">Belongs to the NOP53 family.</text>
</comment>
<dbReference type="EC" id="6.2.1.2" evidence="16"/>
<evidence type="ECO:0000313" key="22">
    <source>
        <dbReference type="Proteomes" id="UP000318571"/>
    </source>
</evidence>
<dbReference type="GO" id="GO:0042254">
    <property type="term" value="P:ribosome biogenesis"/>
    <property type="evidence" value="ECO:0007669"/>
    <property type="project" value="UniProtKB-KW"/>
</dbReference>
<dbReference type="EMBL" id="VCGU01000005">
    <property type="protein sequence ID" value="TRY75840.1"/>
    <property type="molecule type" value="Genomic_DNA"/>
</dbReference>
<dbReference type="InterPro" id="IPR045851">
    <property type="entry name" value="AMP-bd_C_sf"/>
</dbReference>
<dbReference type="PROSITE" id="PS00455">
    <property type="entry name" value="AMP_BINDING"/>
    <property type="match status" value="1"/>
</dbReference>
<sequence length="1046" mass="119526">MPLNQICRIVPAVRPSSRYLSSSYRYDDVKDTVLTAPKKFNFAQDVIDKWAGETGNNLALQHLSSDHTHRSWSFTELSTQSKQMGAALRSLGEMKRAVTILPKVPEWWLLNVAAMRTHTVLFPGTIQLTAEDIAMRLAKAEADTIFADVSTALKVEALKLNATHKVLVHGQESEVQDLINRHGWTSLQELLDQNGSTEIEPVETDASQMIQVYFTSGTTGEPKMVPHSQRSYGYCHWVTGKYWLDLAPHDLHWNISDPGWAKSAWSNVFAPWSQGAGVFIHGANRVVAKDVLEVLGTQPVTTLCAPPTLYRSLIQEDLVTCSFKALRHCVSAGEPLNEEIILAWEAATGLLIKEGYGQTETTLVCGNFEGMDVRPGSMGKAAPGYDIKIVNNMGQEVPVGEQGNIGVYCRPHRPEGLFEGYLGEPEKTGYSFSGDFYLTGDRASMDKDGYIWFAARTDDIIISAGYRIGPFEVESALLQHPAVSESAVVASPDLVRGQVVKAFIVLTPAYVEEIKSKDGKERLIKELENFVKTKTAPYKYPRKIAFVKSLPKTLLKENKSLWHVWVQTSPSTFNFWRPSNLIMTSKTAPKIQKKASKKSKKSWRKNTDIEDVEEFLEDQRLEERLGGAFKARKDEDIFMVDKGPEDSPLITRKTRKQLRAEKPLKCFHHLETKGKVADPVGQRTRVKTQQERQNPMLKAQITQKRLGGWKTASEISAHQDRSTALKAKKDQQAERKTRRRTNFDFDLWTETPGDVEKEIIQSDEWLSDTTKRHNLKESGKLTRKVPEDFHRKPSTLTAVSQPHPGESYNPSYKEHQDLMWQAAMVEMKKEKEHLKIEYHTTRMFPSVKDAPTQESWINEMSEGIKELEAAKKEEEETGSDEDVLEEKGEDEELTQRDNKVKTRKQRRKEIQLLAEDKRVRRLKEEKKKNQDVFRTKKFKRTLEAQEKVTQAKMRKRRLQKEAKLSQPAQLSTHKFEEPDLDLKLTEELTGNLRNIRPEGNILADRYNSLKRRNLVETRVPHKNVKNGKKRKRVEKRNYKMPWQKKD</sequence>
<keyword evidence="8" id="KW-0436">Ligase</keyword>
<dbReference type="Pfam" id="PF07767">
    <property type="entry name" value="Nop53"/>
    <property type="match status" value="1"/>
</dbReference>
<dbReference type="GO" id="GO:0005730">
    <property type="term" value="C:nucleolus"/>
    <property type="evidence" value="ECO:0007669"/>
    <property type="project" value="UniProtKB-SubCell"/>
</dbReference>
<keyword evidence="12" id="KW-0460">Magnesium</keyword>
<dbReference type="GO" id="GO:0031956">
    <property type="term" value="F:medium-chain fatty acid-CoA ligase activity"/>
    <property type="evidence" value="ECO:0007669"/>
    <property type="project" value="UniProtKB-EC"/>
</dbReference>
<feature type="compositionally biased region" description="Basic and acidic residues" evidence="18">
    <location>
        <begin position="717"/>
        <end position="735"/>
    </location>
</feature>
<feature type="region of interest" description="Disordered" evidence="18">
    <location>
        <begin position="947"/>
        <end position="970"/>
    </location>
</feature>
<evidence type="ECO:0000256" key="12">
    <source>
        <dbReference type="ARBA" id="ARBA00022842"/>
    </source>
</evidence>
<keyword evidence="10" id="KW-0547">Nucleotide-binding</keyword>
<dbReference type="SUPFAM" id="SSF56801">
    <property type="entry name" value="Acetyl-CoA synthetase-like"/>
    <property type="match status" value="1"/>
</dbReference>
<evidence type="ECO:0000256" key="9">
    <source>
        <dbReference type="ARBA" id="ARBA00022723"/>
    </source>
</evidence>
<reference evidence="21 22" key="1">
    <citation type="journal article" date="2018" name="Nat. Ecol. Evol.">
        <title>Genomic signatures of mitonuclear coevolution across populations of Tigriopus californicus.</title>
        <authorList>
            <person name="Barreto F.S."/>
            <person name="Watson E.T."/>
            <person name="Lima T.G."/>
            <person name="Willett C.S."/>
            <person name="Edmands S."/>
            <person name="Li W."/>
            <person name="Burton R.S."/>
        </authorList>
    </citation>
    <scope>NUCLEOTIDE SEQUENCE [LARGE SCALE GENOMIC DNA]</scope>
    <source>
        <strain evidence="21 22">San Diego</strain>
    </source>
</reference>
<evidence type="ECO:0000256" key="1">
    <source>
        <dbReference type="ARBA" id="ARBA00004173"/>
    </source>
</evidence>
<evidence type="ECO:0000256" key="3">
    <source>
        <dbReference type="ARBA" id="ARBA00004642"/>
    </source>
</evidence>
<dbReference type="Proteomes" id="UP000318571">
    <property type="component" value="Chromosome 2"/>
</dbReference>
<dbReference type="InterPro" id="IPR042099">
    <property type="entry name" value="ANL_N_sf"/>
</dbReference>
<dbReference type="STRING" id="6832.A0A553PDT7"/>
<dbReference type="GO" id="GO:0005759">
    <property type="term" value="C:mitochondrial matrix"/>
    <property type="evidence" value="ECO:0007669"/>
    <property type="project" value="TreeGrafter"/>
</dbReference>
<dbReference type="GO" id="GO:0046872">
    <property type="term" value="F:metal ion binding"/>
    <property type="evidence" value="ECO:0007669"/>
    <property type="project" value="UniProtKB-KW"/>
</dbReference>
<dbReference type="Pfam" id="PF00501">
    <property type="entry name" value="AMP-binding"/>
    <property type="match status" value="1"/>
</dbReference>
<keyword evidence="11" id="KW-0067">ATP-binding</keyword>
<evidence type="ECO:0000256" key="2">
    <source>
        <dbReference type="ARBA" id="ARBA00004604"/>
    </source>
</evidence>
<dbReference type="InterPro" id="IPR011687">
    <property type="entry name" value="Nop53/GLTSCR2"/>
</dbReference>
<organism evidence="21 22">
    <name type="scientific">Tigriopus californicus</name>
    <name type="common">Marine copepod</name>
    <dbReference type="NCBI Taxonomy" id="6832"/>
    <lineage>
        <taxon>Eukaryota</taxon>
        <taxon>Metazoa</taxon>
        <taxon>Ecdysozoa</taxon>
        <taxon>Arthropoda</taxon>
        <taxon>Crustacea</taxon>
        <taxon>Multicrustacea</taxon>
        <taxon>Hexanauplia</taxon>
        <taxon>Copepoda</taxon>
        <taxon>Harpacticoida</taxon>
        <taxon>Harpacticidae</taxon>
        <taxon>Tigriopus</taxon>
    </lineage>
</organism>
<gene>
    <name evidence="21" type="ORF">TCAL_12656</name>
</gene>
<keyword evidence="9" id="KW-0479">Metal-binding</keyword>
<evidence type="ECO:0000259" key="20">
    <source>
        <dbReference type="Pfam" id="PF13193"/>
    </source>
</evidence>
<dbReference type="GO" id="GO:0006637">
    <property type="term" value="P:acyl-CoA metabolic process"/>
    <property type="evidence" value="ECO:0007669"/>
    <property type="project" value="TreeGrafter"/>
</dbReference>
<evidence type="ECO:0000313" key="21">
    <source>
        <dbReference type="EMBL" id="TRY75840.1"/>
    </source>
</evidence>
<evidence type="ECO:0000256" key="14">
    <source>
        <dbReference type="ARBA" id="ARBA00023128"/>
    </source>
</evidence>
<dbReference type="PANTHER" id="PTHR43605:SF10">
    <property type="entry name" value="ACYL-COA SYNTHETASE MEDIUM CHAIN FAMILY MEMBER 3"/>
    <property type="match status" value="1"/>
</dbReference>
<dbReference type="InterPro" id="IPR051087">
    <property type="entry name" value="Mitochondrial_ACSM"/>
</dbReference>
<evidence type="ECO:0000256" key="6">
    <source>
        <dbReference type="ARBA" id="ARBA00018339"/>
    </source>
</evidence>
<protein>
    <recommendedName>
        <fullName evidence="6">Ribosome biogenesis protein NOP53</fullName>
        <ecNumber evidence="16">6.2.1.2</ecNumber>
    </recommendedName>
</protein>
<dbReference type="Gene3D" id="3.40.50.12780">
    <property type="entry name" value="N-terminal domain of ligase-like"/>
    <property type="match status" value="1"/>
</dbReference>
<dbReference type="GO" id="GO:0006633">
    <property type="term" value="P:fatty acid biosynthetic process"/>
    <property type="evidence" value="ECO:0007669"/>
    <property type="project" value="TreeGrafter"/>
</dbReference>
<dbReference type="FunFam" id="3.40.50.12780:FF:000007">
    <property type="entry name" value="Acyl-coenzyme A synthetase ACSM2A, mitochondrial"/>
    <property type="match status" value="1"/>
</dbReference>
<evidence type="ECO:0000256" key="4">
    <source>
        <dbReference type="ARBA" id="ARBA00006432"/>
    </source>
</evidence>
<evidence type="ECO:0000256" key="13">
    <source>
        <dbReference type="ARBA" id="ARBA00023098"/>
    </source>
</evidence>
<feature type="domain" description="AMP-binding enzyme C-terminal" evidence="20">
    <location>
        <begin position="472"/>
        <end position="553"/>
    </location>
</feature>
<dbReference type="GO" id="GO:0005524">
    <property type="term" value="F:ATP binding"/>
    <property type="evidence" value="ECO:0007669"/>
    <property type="project" value="UniProtKB-KW"/>
</dbReference>
<feature type="region of interest" description="Disordered" evidence="18">
    <location>
        <begin position="1022"/>
        <end position="1046"/>
    </location>
</feature>
<feature type="compositionally biased region" description="Acidic residues" evidence="18">
    <location>
        <begin position="875"/>
        <end position="892"/>
    </location>
</feature>
<evidence type="ECO:0000256" key="7">
    <source>
        <dbReference type="ARBA" id="ARBA00022517"/>
    </source>
</evidence>
<evidence type="ECO:0000256" key="11">
    <source>
        <dbReference type="ARBA" id="ARBA00022840"/>
    </source>
</evidence>
<evidence type="ECO:0000256" key="18">
    <source>
        <dbReference type="SAM" id="MobiDB-lite"/>
    </source>
</evidence>
<comment type="catalytic activity">
    <reaction evidence="17">
        <text>a medium-chain fatty acid + ATP + CoA = a medium-chain fatty acyl-CoA + AMP + diphosphate</text>
        <dbReference type="Rhea" id="RHEA:48340"/>
        <dbReference type="ChEBI" id="CHEBI:30616"/>
        <dbReference type="ChEBI" id="CHEBI:33019"/>
        <dbReference type="ChEBI" id="CHEBI:57287"/>
        <dbReference type="ChEBI" id="CHEBI:59558"/>
        <dbReference type="ChEBI" id="CHEBI:90546"/>
        <dbReference type="ChEBI" id="CHEBI:456215"/>
        <dbReference type="EC" id="6.2.1.2"/>
    </reaction>
    <physiologicalReaction direction="left-to-right" evidence="17">
        <dbReference type="Rhea" id="RHEA:48341"/>
    </physiologicalReaction>
</comment>
<proteinExistence type="inferred from homology"/>
<dbReference type="FunFam" id="3.30.300.30:FF:000005">
    <property type="entry name" value="Acyl-coenzyme A synthetase ACSM5, mitochondrial"/>
    <property type="match status" value="1"/>
</dbReference>
<feature type="domain" description="AMP-dependent synthetase/ligase" evidence="19">
    <location>
        <begin position="48"/>
        <end position="407"/>
    </location>
</feature>
<evidence type="ECO:0000256" key="17">
    <source>
        <dbReference type="ARBA" id="ARBA00048477"/>
    </source>
</evidence>
<evidence type="ECO:0000256" key="10">
    <source>
        <dbReference type="ARBA" id="ARBA00022741"/>
    </source>
</evidence>
<keyword evidence="13" id="KW-0443">Lipid metabolism</keyword>
<keyword evidence="7" id="KW-0690">Ribosome biogenesis</keyword>
<evidence type="ECO:0000256" key="5">
    <source>
        <dbReference type="ARBA" id="ARBA00008838"/>
    </source>
</evidence>
<evidence type="ECO:0000256" key="15">
    <source>
        <dbReference type="ARBA" id="ARBA00023242"/>
    </source>
</evidence>
<keyword evidence="22" id="KW-1185">Reference proteome</keyword>
<feature type="region of interest" description="Disordered" evidence="18">
    <location>
        <begin position="869"/>
        <end position="906"/>
    </location>
</feature>
<dbReference type="GO" id="GO:0004321">
    <property type="term" value="F:fatty-acyl-CoA synthase activity"/>
    <property type="evidence" value="ECO:0007669"/>
    <property type="project" value="TreeGrafter"/>
</dbReference>
<dbReference type="Gene3D" id="3.30.300.30">
    <property type="match status" value="1"/>
</dbReference>
<feature type="compositionally biased region" description="Basic residues" evidence="18">
    <location>
        <begin position="1022"/>
        <end position="1034"/>
    </location>
</feature>
<dbReference type="InterPro" id="IPR000873">
    <property type="entry name" value="AMP-dep_synth/lig_dom"/>
</dbReference>
<evidence type="ECO:0000259" key="19">
    <source>
        <dbReference type="Pfam" id="PF00501"/>
    </source>
</evidence>